<evidence type="ECO:0000313" key="1">
    <source>
        <dbReference type="EMBL" id="CAF4266136.1"/>
    </source>
</evidence>
<evidence type="ECO:0000313" key="2">
    <source>
        <dbReference type="Proteomes" id="UP000663844"/>
    </source>
</evidence>
<reference evidence="1" key="1">
    <citation type="submission" date="2021-02" db="EMBL/GenBank/DDBJ databases">
        <authorList>
            <person name="Nowell W R."/>
        </authorList>
    </citation>
    <scope>NUCLEOTIDE SEQUENCE</scope>
</reference>
<gene>
    <name evidence="1" type="ORF">OXD698_LOCUS44253</name>
</gene>
<name>A0A820FM77_9BILA</name>
<proteinExistence type="predicted"/>
<sequence length="39" mass="4281">QGGMVSNRSLLCEEFDGFSDSSKTTGMYDFSIETARLSL</sequence>
<dbReference type="EMBL" id="CAJOAZ010013372">
    <property type="protein sequence ID" value="CAF4266136.1"/>
    <property type="molecule type" value="Genomic_DNA"/>
</dbReference>
<accession>A0A820FM77</accession>
<feature type="non-terminal residue" evidence="1">
    <location>
        <position position="1"/>
    </location>
</feature>
<dbReference type="Proteomes" id="UP000663844">
    <property type="component" value="Unassembled WGS sequence"/>
</dbReference>
<organism evidence="1 2">
    <name type="scientific">Adineta steineri</name>
    <dbReference type="NCBI Taxonomy" id="433720"/>
    <lineage>
        <taxon>Eukaryota</taxon>
        <taxon>Metazoa</taxon>
        <taxon>Spiralia</taxon>
        <taxon>Gnathifera</taxon>
        <taxon>Rotifera</taxon>
        <taxon>Eurotatoria</taxon>
        <taxon>Bdelloidea</taxon>
        <taxon>Adinetida</taxon>
        <taxon>Adinetidae</taxon>
        <taxon>Adineta</taxon>
    </lineage>
</organism>
<protein>
    <submittedName>
        <fullName evidence="1">Uncharacterized protein</fullName>
    </submittedName>
</protein>
<dbReference type="AlphaFoldDB" id="A0A820FM77"/>
<comment type="caution">
    <text evidence="1">The sequence shown here is derived from an EMBL/GenBank/DDBJ whole genome shotgun (WGS) entry which is preliminary data.</text>
</comment>